<proteinExistence type="predicted"/>
<keyword evidence="2" id="KW-0732">Signal</keyword>
<sequence>MKPQFLVAIFLLALANHEAFTIRHLSKRSLPATTHTLLMSPIEGRREEDVDNSNNKCKLCIDTDDGDTVINTKEICSSRRLISSRIFATFTFTGVGSLLSLPRAALAGIDVSSLKSLPVDGDASGAATRLKNLQMQGTKIERGVDVGVMTTLKRLESGVTYRDINYGRDGSRTVRRGSNVGAEMTVRCKSLATPSEPEGAKYYSTKVDNGANEISWTLGSGDFPRGLEEGMMGMKLNAVRRIEVPSQQIFAARNASQLPEATTEEGRRLYAGAFQSGDATLVFEVYVTGINQGDNRI</sequence>
<dbReference type="InterPro" id="IPR046357">
    <property type="entry name" value="PPIase_dom_sf"/>
</dbReference>
<evidence type="ECO:0000313" key="4">
    <source>
        <dbReference type="EMBL" id="CAE0478951.1"/>
    </source>
</evidence>
<gene>
    <name evidence="4" type="ORF">CDEB00056_LOCUS23804</name>
</gene>
<protein>
    <recommendedName>
        <fullName evidence="1">peptidylprolyl isomerase</fullName>
        <ecNumber evidence="1">5.2.1.8</ecNumber>
    </recommendedName>
</protein>
<feature type="chain" id="PRO_5031572038" description="peptidylprolyl isomerase" evidence="2">
    <location>
        <begin position="20"/>
        <end position="297"/>
    </location>
</feature>
<dbReference type="Pfam" id="PF00254">
    <property type="entry name" value="FKBP_C"/>
    <property type="match status" value="1"/>
</dbReference>
<evidence type="ECO:0000256" key="1">
    <source>
        <dbReference type="PROSITE-ProRule" id="PRU00277"/>
    </source>
</evidence>
<accession>A0A7S3QJ19</accession>
<organism evidence="4">
    <name type="scientific">Chaetoceros debilis</name>
    <dbReference type="NCBI Taxonomy" id="122233"/>
    <lineage>
        <taxon>Eukaryota</taxon>
        <taxon>Sar</taxon>
        <taxon>Stramenopiles</taxon>
        <taxon>Ochrophyta</taxon>
        <taxon>Bacillariophyta</taxon>
        <taxon>Coscinodiscophyceae</taxon>
        <taxon>Chaetocerotophycidae</taxon>
        <taxon>Chaetocerotales</taxon>
        <taxon>Chaetocerotaceae</taxon>
        <taxon>Chaetoceros</taxon>
    </lineage>
</organism>
<comment type="catalytic activity">
    <reaction evidence="1">
        <text>[protein]-peptidylproline (omega=180) = [protein]-peptidylproline (omega=0)</text>
        <dbReference type="Rhea" id="RHEA:16237"/>
        <dbReference type="Rhea" id="RHEA-COMP:10747"/>
        <dbReference type="Rhea" id="RHEA-COMP:10748"/>
        <dbReference type="ChEBI" id="CHEBI:83833"/>
        <dbReference type="ChEBI" id="CHEBI:83834"/>
        <dbReference type="EC" id="5.2.1.8"/>
    </reaction>
</comment>
<dbReference type="GO" id="GO:0003755">
    <property type="term" value="F:peptidyl-prolyl cis-trans isomerase activity"/>
    <property type="evidence" value="ECO:0007669"/>
    <property type="project" value="UniProtKB-KW"/>
</dbReference>
<evidence type="ECO:0000259" key="3">
    <source>
        <dbReference type="PROSITE" id="PS50059"/>
    </source>
</evidence>
<dbReference type="Gene3D" id="3.10.50.40">
    <property type="match status" value="1"/>
</dbReference>
<dbReference type="SUPFAM" id="SSF54534">
    <property type="entry name" value="FKBP-like"/>
    <property type="match status" value="1"/>
</dbReference>
<dbReference type="EMBL" id="HBIO01031065">
    <property type="protein sequence ID" value="CAE0478951.1"/>
    <property type="molecule type" value="Transcribed_RNA"/>
</dbReference>
<reference evidence="4" key="1">
    <citation type="submission" date="2021-01" db="EMBL/GenBank/DDBJ databases">
        <authorList>
            <person name="Corre E."/>
            <person name="Pelletier E."/>
            <person name="Niang G."/>
            <person name="Scheremetjew M."/>
            <person name="Finn R."/>
            <person name="Kale V."/>
            <person name="Holt S."/>
            <person name="Cochrane G."/>
            <person name="Meng A."/>
            <person name="Brown T."/>
            <person name="Cohen L."/>
        </authorList>
    </citation>
    <scope>NUCLEOTIDE SEQUENCE</scope>
    <source>
        <strain evidence="4">MM31A-1</strain>
    </source>
</reference>
<dbReference type="InterPro" id="IPR001179">
    <property type="entry name" value="PPIase_FKBP_dom"/>
</dbReference>
<evidence type="ECO:0000256" key="2">
    <source>
        <dbReference type="SAM" id="SignalP"/>
    </source>
</evidence>
<feature type="signal peptide" evidence="2">
    <location>
        <begin position="1"/>
        <end position="19"/>
    </location>
</feature>
<name>A0A7S3QJ19_9STRA</name>
<keyword evidence="1" id="KW-0697">Rotamase</keyword>
<keyword evidence="1" id="KW-0413">Isomerase</keyword>
<dbReference type="AlphaFoldDB" id="A0A7S3QJ19"/>
<feature type="domain" description="PPIase FKBP-type" evidence="3">
    <location>
        <begin position="177"/>
        <end position="291"/>
    </location>
</feature>
<dbReference type="EC" id="5.2.1.8" evidence="1"/>
<dbReference type="PROSITE" id="PS50059">
    <property type="entry name" value="FKBP_PPIASE"/>
    <property type="match status" value="1"/>
</dbReference>